<dbReference type="EMBL" id="JAOTOJ010000003">
    <property type="protein sequence ID" value="KAK9403098.1"/>
    <property type="molecule type" value="Genomic_DNA"/>
</dbReference>
<protein>
    <submittedName>
        <fullName evidence="1">Uncharacterized protein</fullName>
    </submittedName>
</protein>
<name>A0AAW1BNR0_CROAD</name>
<reference evidence="1 2" key="1">
    <citation type="journal article" date="2024" name="Proc. Natl. Acad. Sci. U.S.A.">
        <title>The genetic regulatory architecture and epigenomic basis for age-related changes in rattlesnake venom.</title>
        <authorList>
            <person name="Hogan M.P."/>
            <person name="Holding M.L."/>
            <person name="Nystrom G.S."/>
            <person name="Colston T.J."/>
            <person name="Bartlett D.A."/>
            <person name="Mason A.J."/>
            <person name="Ellsworth S.A."/>
            <person name="Rautsaw R.M."/>
            <person name="Lawrence K.C."/>
            <person name="Strickland J.L."/>
            <person name="He B."/>
            <person name="Fraser P."/>
            <person name="Margres M.J."/>
            <person name="Gilbert D.M."/>
            <person name="Gibbs H.L."/>
            <person name="Parkinson C.L."/>
            <person name="Rokyta D.R."/>
        </authorList>
    </citation>
    <scope>NUCLEOTIDE SEQUENCE [LARGE SCALE GENOMIC DNA]</scope>
    <source>
        <strain evidence="1">DRR0105</strain>
    </source>
</reference>
<organism evidence="1 2">
    <name type="scientific">Crotalus adamanteus</name>
    <name type="common">Eastern diamondback rattlesnake</name>
    <dbReference type="NCBI Taxonomy" id="8729"/>
    <lineage>
        <taxon>Eukaryota</taxon>
        <taxon>Metazoa</taxon>
        <taxon>Chordata</taxon>
        <taxon>Craniata</taxon>
        <taxon>Vertebrata</taxon>
        <taxon>Euteleostomi</taxon>
        <taxon>Lepidosauria</taxon>
        <taxon>Squamata</taxon>
        <taxon>Bifurcata</taxon>
        <taxon>Unidentata</taxon>
        <taxon>Episquamata</taxon>
        <taxon>Toxicofera</taxon>
        <taxon>Serpentes</taxon>
        <taxon>Colubroidea</taxon>
        <taxon>Viperidae</taxon>
        <taxon>Crotalinae</taxon>
        <taxon>Crotalus</taxon>
    </lineage>
</organism>
<dbReference type="AlphaFoldDB" id="A0AAW1BNR0"/>
<accession>A0AAW1BNR0</accession>
<gene>
    <name evidence="1" type="ORF">NXF25_007925</name>
</gene>
<proteinExistence type="predicted"/>
<keyword evidence="2" id="KW-1185">Reference proteome</keyword>
<dbReference type="Proteomes" id="UP001474421">
    <property type="component" value="Unassembled WGS sequence"/>
</dbReference>
<sequence length="33" mass="4015">MKRKSAYLKKMTLSPKKTFPWRETFLQNLSLEI</sequence>
<evidence type="ECO:0000313" key="2">
    <source>
        <dbReference type="Proteomes" id="UP001474421"/>
    </source>
</evidence>
<comment type="caution">
    <text evidence="1">The sequence shown here is derived from an EMBL/GenBank/DDBJ whole genome shotgun (WGS) entry which is preliminary data.</text>
</comment>
<evidence type="ECO:0000313" key="1">
    <source>
        <dbReference type="EMBL" id="KAK9403098.1"/>
    </source>
</evidence>